<dbReference type="OrthoDB" id="3269417at2759"/>
<evidence type="ECO:0000313" key="2">
    <source>
        <dbReference type="Proteomes" id="UP000717328"/>
    </source>
</evidence>
<dbReference type="AlphaFoldDB" id="A0A9P7FP23"/>
<sequence length="113" mass="12952">MQKTLLHQDNPEIHATIKTARSKIYEKGYAVTSEVVKQILKEKSLVPADPASYLLDQNTFSSRLSHLSFDLYVMLVVDLLHEFELGVWRALLIQLIRILSAIDASLVNEMDRR</sequence>
<reference evidence="1" key="2">
    <citation type="submission" date="2021-10" db="EMBL/GenBank/DDBJ databases">
        <title>Phylogenomics reveals ancestral predisposition of the termite-cultivated fungus Termitomyces towards a domesticated lifestyle.</title>
        <authorList>
            <person name="Auxier B."/>
            <person name="Grum-Grzhimaylo A."/>
            <person name="Cardenas M.E."/>
            <person name="Lodge J.D."/>
            <person name="Laessoe T."/>
            <person name="Pedersen O."/>
            <person name="Smith M.E."/>
            <person name="Kuyper T.W."/>
            <person name="Franco-Molano E.A."/>
            <person name="Baroni T.J."/>
            <person name="Aanen D.K."/>
        </authorList>
    </citation>
    <scope>NUCLEOTIDE SEQUENCE</scope>
    <source>
        <strain evidence="1">D49</strain>
    </source>
</reference>
<organism evidence="1 2">
    <name type="scientific">Sphagnurus paluster</name>
    <dbReference type="NCBI Taxonomy" id="117069"/>
    <lineage>
        <taxon>Eukaryota</taxon>
        <taxon>Fungi</taxon>
        <taxon>Dikarya</taxon>
        <taxon>Basidiomycota</taxon>
        <taxon>Agaricomycotina</taxon>
        <taxon>Agaricomycetes</taxon>
        <taxon>Agaricomycetidae</taxon>
        <taxon>Agaricales</taxon>
        <taxon>Tricholomatineae</taxon>
        <taxon>Lyophyllaceae</taxon>
        <taxon>Sphagnurus</taxon>
    </lineage>
</organism>
<keyword evidence="2" id="KW-1185">Reference proteome</keyword>
<name>A0A9P7FP23_9AGAR</name>
<dbReference type="Proteomes" id="UP000717328">
    <property type="component" value="Unassembled WGS sequence"/>
</dbReference>
<reference evidence="1" key="1">
    <citation type="submission" date="2021-02" db="EMBL/GenBank/DDBJ databases">
        <authorList>
            <person name="Nieuwenhuis M."/>
            <person name="Van De Peppel L.J.J."/>
        </authorList>
    </citation>
    <scope>NUCLEOTIDE SEQUENCE</scope>
    <source>
        <strain evidence="1">D49</strain>
    </source>
</reference>
<dbReference type="EMBL" id="JABCKI010006494">
    <property type="protein sequence ID" value="KAG5634294.1"/>
    <property type="molecule type" value="Genomic_DNA"/>
</dbReference>
<proteinExistence type="predicted"/>
<accession>A0A9P7FP23</accession>
<gene>
    <name evidence="1" type="ORF">H0H81_002518</name>
</gene>
<comment type="caution">
    <text evidence="1">The sequence shown here is derived from an EMBL/GenBank/DDBJ whole genome shotgun (WGS) entry which is preliminary data.</text>
</comment>
<evidence type="ECO:0000313" key="1">
    <source>
        <dbReference type="EMBL" id="KAG5634294.1"/>
    </source>
</evidence>
<protein>
    <submittedName>
        <fullName evidence="1">Uncharacterized protein</fullName>
    </submittedName>
</protein>